<feature type="compositionally biased region" description="Basic and acidic residues" evidence="1">
    <location>
        <begin position="75"/>
        <end position="87"/>
    </location>
</feature>
<evidence type="ECO:0000313" key="2">
    <source>
        <dbReference type="EMBL" id="MBC8544521.1"/>
    </source>
</evidence>
<dbReference type="AlphaFoldDB" id="A0A926I2W8"/>
<evidence type="ECO:0000256" key="1">
    <source>
        <dbReference type="SAM" id="MobiDB-lite"/>
    </source>
</evidence>
<comment type="caution">
    <text evidence="2">The sequence shown here is derived from an EMBL/GenBank/DDBJ whole genome shotgun (WGS) entry which is preliminary data.</text>
</comment>
<sequence length="87" mass="9392">MHAGMAKNDSGQRVHGGKFLPVTVETTIPAGKQNKKCTPAGRKTAAASGHTEANSLPTQSKRPCRRGNGMKYARRHGEERQRPAGIR</sequence>
<evidence type="ECO:0000313" key="3">
    <source>
        <dbReference type="Proteomes" id="UP000657006"/>
    </source>
</evidence>
<accession>A0A926I2W8</accession>
<keyword evidence="3" id="KW-1185">Reference proteome</keyword>
<organism evidence="2 3">
    <name type="scientific">Bianquea renquensis</name>
    <dbReference type="NCBI Taxonomy" id="2763661"/>
    <lineage>
        <taxon>Bacteria</taxon>
        <taxon>Bacillati</taxon>
        <taxon>Bacillota</taxon>
        <taxon>Clostridia</taxon>
        <taxon>Eubacteriales</taxon>
        <taxon>Bianqueaceae</taxon>
        <taxon>Bianquea</taxon>
    </lineage>
</organism>
<dbReference type="RefSeq" id="WP_249289935.1">
    <property type="nucleotide sequence ID" value="NZ_JACRSQ010000024.1"/>
</dbReference>
<feature type="compositionally biased region" description="Polar residues" evidence="1">
    <location>
        <begin position="51"/>
        <end position="61"/>
    </location>
</feature>
<protein>
    <submittedName>
        <fullName evidence="2">Uncharacterized protein</fullName>
    </submittedName>
</protein>
<name>A0A926I2W8_9FIRM</name>
<gene>
    <name evidence="2" type="ORF">H8730_13320</name>
</gene>
<dbReference type="Proteomes" id="UP000657006">
    <property type="component" value="Unassembled WGS sequence"/>
</dbReference>
<dbReference type="EMBL" id="JACRSQ010000024">
    <property type="protein sequence ID" value="MBC8544521.1"/>
    <property type="molecule type" value="Genomic_DNA"/>
</dbReference>
<proteinExistence type="predicted"/>
<feature type="region of interest" description="Disordered" evidence="1">
    <location>
        <begin position="1"/>
        <end position="87"/>
    </location>
</feature>
<reference evidence="2" key="1">
    <citation type="submission" date="2020-08" db="EMBL/GenBank/DDBJ databases">
        <title>Genome public.</title>
        <authorList>
            <person name="Liu C."/>
            <person name="Sun Q."/>
        </authorList>
    </citation>
    <scope>NUCLEOTIDE SEQUENCE</scope>
    <source>
        <strain evidence="2">NSJ-32</strain>
    </source>
</reference>